<feature type="coiled-coil region" evidence="1">
    <location>
        <begin position="377"/>
        <end position="443"/>
    </location>
</feature>
<dbReference type="PANTHER" id="PTHR35970:SF1">
    <property type="entry name" value="SODIUM CHANNEL AND CLATHRIN LINKER 1"/>
    <property type="match status" value="1"/>
</dbReference>
<reference evidence="2 3" key="1">
    <citation type="submission" date="2023-10" db="EMBL/GenBank/DDBJ databases">
        <title>Genomes of two closely related lineages of the louse Polyplax serrata with different host specificities.</title>
        <authorList>
            <person name="Martinu J."/>
            <person name="Tarabai H."/>
            <person name="Stefka J."/>
            <person name="Hypsa V."/>
        </authorList>
    </citation>
    <scope>NUCLEOTIDE SEQUENCE [LARGE SCALE GENOMIC DNA]</scope>
    <source>
        <strain evidence="2">HR10_N</strain>
    </source>
</reference>
<evidence type="ECO:0000256" key="1">
    <source>
        <dbReference type="SAM" id="Coils"/>
    </source>
</evidence>
<feature type="coiled-coil region" evidence="1">
    <location>
        <begin position="295"/>
        <end position="343"/>
    </location>
</feature>
<gene>
    <name evidence="2" type="ORF">RUM43_002795</name>
</gene>
<accession>A0AAN8PDC5</accession>
<feature type="coiled-coil region" evidence="1">
    <location>
        <begin position="80"/>
        <end position="177"/>
    </location>
</feature>
<proteinExistence type="predicted"/>
<evidence type="ECO:0000313" key="2">
    <source>
        <dbReference type="EMBL" id="KAK6628978.1"/>
    </source>
</evidence>
<dbReference type="GO" id="GO:0005814">
    <property type="term" value="C:centriole"/>
    <property type="evidence" value="ECO:0007669"/>
    <property type="project" value="TreeGrafter"/>
</dbReference>
<feature type="coiled-coil region" evidence="1">
    <location>
        <begin position="470"/>
        <end position="547"/>
    </location>
</feature>
<feature type="coiled-coil region" evidence="1">
    <location>
        <begin position="13"/>
        <end position="54"/>
    </location>
</feature>
<keyword evidence="1" id="KW-0175">Coiled coil</keyword>
<dbReference type="PANTHER" id="PTHR35970">
    <property type="entry name" value="SODIUM CHANNEL AND CLATHRIN LINKER 1"/>
    <property type="match status" value="1"/>
</dbReference>
<dbReference type="AlphaFoldDB" id="A0AAN8PDC5"/>
<dbReference type="EMBL" id="JAWJWE010000036">
    <property type="protein sequence ID" value="KAK6628978.1"/>
    <property type="molecule type" value="Genomic_DNA"/>
</dbReference>
<dbReference type="Proteomes" id="UP001372834">
    <property type="component" value="Unassembled WGS sequence"/>
</dbReference>
<dbReference type="InterPro" id="IPR038911">
    <property type="entry name" value="SCLT1"/>
</dbReference>
<organism evidence="2 3">
    <name type="scientific">Polyplax serrata</name>
    <name type="common">Common mouse louse</name>
    <dbReference type="NCBI Taxonomy" id="468196"/>
    <lineage>
        <taxon>Eukaryota</taxon>
        <taxon>Metazoa</taxon>
        <taxon>Ecdysozoa</taxon>
        <taxon>Arthropoda</taxon>
        <taxon>Hexapoda</taxon>
        <taxon>Insecta</taxon>
        <taxon>Pterygota</taxon>
        <taxon>Neoptera</taxon>
        <taxon>Paraneoptera</taxon>
        <taxon>Psocodea</taxon>
        <taxon>Troctomorpha</taxon>
        <taxon>Phthiraptera</taxon>
        <taxon>Anoplura</taxon>
        <taxon>Polyplacidae</taxon>
        <taxon>Polyplax</taxon>
    </lineage>
</organism>
<feature type="coiled-coil region" evidence="1">
    <location>
        <begin position="220"/>
        <end position="254"/>
    </location>
</feature>
<protein>
    <submittedName>
        <fullName evidence="2">Uncharacterized protein</fullName>
    </submittedName>
</protein>
<name>A0AAN8PDC5_POLSC</name>
<dbReference type="GO" id="GO:0045162">
    <property type="term" value="P:clustering of voltage-gated sodium channels"/>
    <property type="evidence" value="ECO:0007669"/>
    <property type="project" value="InterPro"/>
</dbReference>
<sequence>MYGTRDPKMHSLISEYEDVIQATQIQLQETKEDHRNLKQELLALISENQKLSTKLDLEYKERINDSVDGKLSDILHSELLLNLQKELDLCKSEKKRALELYESSLVLIEKLEQELEQNKENASCGHKNAVSISLSENILGAKLKNTKENLEAALNGRDQAERENLAHKTEIAKLKMSLESGNKLIEDFKIREAEWKEKYIKSEQNYAMLQATYECVVKSRNQLESKMDIYSKNIRELVDKNNEARLKVAEALDVAEKAIVEKDATAIREYHLKEETKRLQLCLEHVIDEAGKKVASEVEETEKKYEERLKTVLKELTEAKSESEKVKEEKKKVFSRYKKLERLTSAKLDKEKINLIKGSETEITILENHLASVYEELERVKLKYDEMAGEKRKSEEKYSEEIENLKSVATSKEERESYLEQTVKELTSQLEVKVDELNESSRRCEFFIGQVRDLQVENKSLRKTAGKCRCEKLRARLQKLNEMRISQTSELESHVESQMKLNETWKEEVKEMTEKFERKIHLIQKECDDLKAKNKKITNELNVCKGKICFET</sequence>
<dbReference type="GO" id="GO:0060271">
    <property type="term" value="P:cilium assembly"/>
    <property type="evidence" value="ECO:0007669"/>
    <property type="project" value="TreeGrafter"/>
</dbReference>
<comment type="caution">
    <text evidence="2">The sequence shown here is derived from an EMBL/GenBank/DDBJ whole genome shotgun (WGS) entry which is preliminary data.</text>
</comment>
<evidence type="ECO:0000313" key="3">
    <source>
        <dbReference type="Proteomes" id="UP001372834"/>
    </source>
</evidence>